<reference evidence="2 3" key="1">
    <citation type="journal article" date="2015" name="Sci. Rep.">
        <title>Chromosome-level genome map provides insights into diverse defense mechanisms in the medicinal fungus Ganoderma sinense.</title>
        <authorList>
            <person name="Zhu Y."/>
            <person name="Xu J."/>
            <person name="Sun C."/>
            <person name="Zhou S."/>
            <person name="Xu H."/>
            <person name="Nelson D.R."/>
            <person name="Qian J."/>
            <person name="Song J."/>
            <person name="Luo H."/>
            <person name="Xiang L."/>
            <person name="Li Y."/>
            <person name="Xu Z."/>
            <person name="Ji A."/>
            <person name="Wang L."/>
            <person name="Lu S."/>
            <person name="Hayward A."/>
            <person name="Sun W."/>
            <person name="Li X."/>
            <person name="Schwartz D.C."/>
            <person name="Wang Y."/>
            <person name="Chen S."/>
        </authorList>
    </citation>
    <scope>NUCLEOTIDE SEQUENCE [LARGE SCALE GENOMIC DNA]</scope>
    <source>
        <strain evidence="2 3">ZZ0214-1</strain>
    </source>
</reference>
<evidence type="ECO:0000313" key="2">
    <source>
        <dbReference type="EMBL" id="PIL36900.1"/>
    </source>
</evidence>
<dbReference type="AlphaFoldDB" id="A0A2G8ST09"/>
<comment type="caution">
    <text evidence="2">The sequence shown here is derived from an EMBL/GenBank/DDBJ whole genome shotgun (WGS) entry which is preliminary data.</text>
</comment>
<feature type="region of interest" description="Disordered" evidence="1">
    <location>
        <begin position="75"/>
        <end position="95"/>
    </location>
</feature>
<dbReference type="OrthoDB" id="3270129at2759"/>
<name>A0A2G8ST09_9APHY</name>
<proteinExistence type="predicted"/>
<dbReference type="EMBL" id="AYKW01000001">
    <property type="protein sequence ID" value="PIL36900.1"/>
    <property type="molecule type" value="Genomic_DNA"/>
</dbReference>
<evidence type="ECO:0000256" key="1">
    <source>
        <dbReference type="SAM" id="MobiDB-lite"/>
    </source>
</evidence>
<protein>
    <submittedName>
        <fullName evidence="2">Uncharacterized protein</fullName>
    </submittedName>
</protein>
<gene>
    <name evidence="2" type="ORF">GSI_00590</name>
</gene>
<sequence length="115" mass="12217">MSQQWVVDHVIKASILHPSGAVTKAHPTAIRRGDLVDVAATVEVVNMRGRGGWHSEVMVSPNHILRLKTAVQLRAEGETGSKAPPVSPSGQGVSALPELPVELGFDALHSDEEAE</sequence>
<dbReference type="Proteomes" id="UP000230002">
    <property type="component" value="Unassembled WGS sequence"/>
</dbReference>
<accession>A0A2G8ST09</accession>
<organism evidence="2 3">
    <name type="scientific">Ganoderma sinense ZZ0214-1</name>
    <dbReference type="NCBI Taxonomy" id="1077348"/>
    <lineage>
        <taxon>Eukaryota</taxon>
        <taxon>Fungi</taxon>
        <taxon>Dikarya</taxon>
        <taxon>Basidiomycota</taxon>
        <taxon>Agaricomycotina</taxon>
        <taxon>Agaricomycetes</taxon>
        <taxon>Polyporales</taxon>
        <taxon>Polyporaceae</taxon>
        <taxon>Ganoderma</taxon>
    </lineage>
</organism>
<evidence type="ECO:0000313" key="3">
    <source>
        <dbReference type="Proteomes" id="UP000230002"/>
    </source>
</evidence>
<keyword evidence="3" id="KW-1185">Reference proteome</keyword>